<proteinExistence type="predicted"/>
<feature type="transmembrane region" description="Helical" evidence="1">
    <location>
        <begin position="274"/>
        <end position="293"/>
    </location>
</feature>
<reference evidence="2 3" key="1">
    <citation type="submission" date="2024-09" db="EMBL/GenBank/DDBJ databases">
        <authorList>
            <person name="Sun Q."/>
            <person name="Mori K."/>
        </authorList>
    </citation>
    <scope>NUCLEOTIDE SEQUENCE [LARGE SCALE GENOMIC DNA]</scope>
    <source>
        <strain evidence="2 3">JCM 3307</strain>
    </source>
</reference>
<evidence type="ECO:0000313" key="3">
    <source>
        <dbReference type="Proteomes" id="UP001589608"/>
    </source>
</evidence>
<protein>
    <recommendedName>
        <fullName evidence="4">Integral membrane protein</fullName>
    </recommendedName>
</protein>
<comment type="caution">
    <text evidence="2">The sequence shown here is derived from an EMBL/GenBank/DDBJ whole genome shotgun (WGS) entry which is preliminary data.</text>
</comment>
<feature type="transmembrane region" description="Helical" evidence="1">
    <location>
        <begin position="135"/>
        <end position="154"/>
    </location>
</feature>
<feature type="transmembrane region" description="Helical" evidence="1">
    <location>
        <begin position="193"/>
        <end position="212"/>
    </location>
</feature>
<dbReference type="EMBL" id="JBHMCA010000014">
    <property type="protein sequence ID" value="MFB9442603.1"/>
    <property type="molecule type" value="Genomic_DNA"/>
</dbReference>
<evidence type="ECO:0000313" key="2">
    <source>
        <dbReference type="EMBL" id="MFB9442603.1"/>
    </source>
</evidence>
<organism evidence="2 3">
    <name type="scientific">Dactylosporangium vinaceum</name>
    <dbReference type="NCBI Taxonomy" id="53362"/>
    <lineage>
        <taxon>Bacteria</taxon>
        <taxon>Bacillati</taxon>
        <taxon>Actinomycetota</taxon>
        <taxon>Actinomycetes</taxon>
        <taxon>Micromonosporales</taxon>
        <taxon>Micromonosporaceae</taxon>
        <taxon>Dactylosporangium</taxon>
    </lineage>
</organism>
<dbReference type="Proteomes" id="UP001589608">
    <property type="component" value="Unassembled WGS sequence"/>
</dbReference>
<gene>
    <name evidence="2" type="ORF">ACFFTR_05835</name>
</gene>
<dbReference type="RefSeq" id="WP_223100815.1">
    <property type="nucleotide sequence ID" value="NZ_CP061913.1"/>
</dbReference>
<keyword evidence="3" id="KW-1185">Reference proteome</keyword>
<feature type="transmembrane region" description="Helical" evidence="1">
    <location>
        <begin position="219"/>
        <end position="237"/>
    </location>
</feature>
<feature type="transmembrane region" description="Helical" evidence="1">
    <location>
        <begin position="300"/>
        <end position="321"/>
    </location>
</feature>
<accession>A0ABV5M175</accession>
<feature type="transmembrane region" description="Helical" evidence="1">
    <location>
        <begin position="421"/>
        <end position="438"/>
    </location>
</feature>
<name>A0ABV5M175_9ACTN</name>
<keyword evidence="1" id="KW-1133">Transmembrane helix</keyword>
<evidence type="ECO:0008006" key="4">
    <source>
        <dbReference type="Google" id="ProtNLM"/>
    </source>
</evidence>
<evidence type="ECO:0000256" key="1">
    <source>
        <dbReference type="SAM" id="Phobius"/>
    </source>
</evidence>
<feature type="transmembrane region" description="Helical" evidence="1">
    <location>
        <begin position="352"/>
        <end position="370"/>
    </location>
</feature>
<keyword evidence="1" id="KW-0472">Membrane</keyword>
<keyword evidence="1" id="KW-0812">Transmembrane</keyword>
<sequence length="460" mass="50528">MRRGGDRVVVWSLMAASAVLYAIAANLRFWMEPLGDEPHYLVMSVALGKYHTFDLTQAYANGDWRAFYADPLDAHVYPNAEGIMVPLHNFGGPILWTVPFQLWGRPGAAAVVVLASVLAVGVTYRLQRELGITQVYAGVVTGLFAVGTPLYMYASMQFVDPFGALFTAYAALVVVRADPKWWQVGLASAGLGWMPWVHGRFLLLTIPLGLLLAMRKHRALALAPMLGLVLALELFNFTQYHSLSPAPGNAALGDGLLQISPWTGLAGILFDRQYGLISHFPLLALAVPGMFLAPRRSPHWALLAAIVPYILAVSTFRTWWAGYTPPGRLPVVLVPLLAYYVALTLQSRPRWLPPTLAALTAAFAFAYTLTGDLYPLRRFTSSNGPGVDRILDEQAASLGLPDLPTWWPTVETVPGTGQNPWPWYCGYAAFAALMVLWSRSTRPHPSTPADAEQYERVPDR</sequence>
<feature type="transmembrane region" description="Helical" evidence="1">
    <location>
        <begin position="327"/>
        <end position="345"/>
    </location>
</feature>
<feature type="transmembrane region" description="Helical" evidence="1">
    <location>
        <begin position="103"/>
        <end position="123"/>
    </location>
</feature>